<evidence type="ECO:0000256" key="1">
    <source>
        <dbReference type="SAM" id="MobiDB-lite"/>
    </source>
</evidence>
<comment type="caution">
    <text evidence="2">The sequence shown here is derived from an EMBL/GenBank/DDBJ whole genome shotgun (WGS) entry which is preliminary data.</text>
</comment>
<protein>
    <submittedName>
        <fullName evidence="2">Uncharacterized protein</fullName>
    </submittedName>
</protein>
<dbReference type="Proteomes" id="UP001470230">
    <property type="component" value="Unassembled WGS sequence"/>
</dbReference>
<gene>
    <name evidence="2" type="ORF">M9Y10_041764</name>
</gene>
<evidence type="ECO:0000313" key="2">
    <source>
        <dbReference type="EMBL" id="KAK8886302.1"/>
    </source>
</evidence>
<proteinExistence type="predicted"/>
<reference evidence="2 3" key="1">
    <citation type="submission" date="2024-04" db="EMBL/GenBank/DDBJ databases">
        <title>Tritrichomonas musculus Genome.</title>
        <authorList>
            <person name="Alves-Ferreira E."/>
            <person name="Grigg M."/>
            <person name="Lorenzi H."/>
            <person name="Galac M."/>
        </authorList>
    </citation>
    <scope>NUCLEOTIDE SEQUENCE [LARGE SCALE GENOMIC DNA]</scope>
    <source>
        <strain evidence="2 3">EAF2021</strain>
    </source>
</reference>
<keyword evidence="3" id="KW-1185">Reference proteome</keyword>
<sequence>MTSFQELLGNLLDSMVVSFARISANSEVFSDQSILNGFVPPHPGDVERAIKLANSAKALSKDAIVVMTEPDDDDQDKNNATEYSKELPELTEEEMQSIIYMVTKSQSPLSQKTINKVHETFKHISTRDARKIIKSLITKGEIQTPEEE</sequence>
<accession>A0ABR2K5V5</accession>
<feature type="region of interest" description="Disordered" evidence="1">
    <location>
        <begin position="68"/>
        <end position="88"/>
    </location>
</feature>
<evidence type="ECO:0000313" key="3">
    <source>
        <dbReference type="Proteomes" id="UP001470230"/>
    </source>
</evidence>
<feature type="compositionally biased region" description="Basic and acidic residues" evidence="1">
    <location>
        <begin position="76"/>
        <end position="88"/>
    </location>
</feature>
<name>A0ABR2K5V5_9EUKA</name>
<dbReference type="EMBL" id="JAPFFF010000007">
    <property type="protein sequence ID" value="KAK8886302.1"/>
    <property type="molecule type" value="Genomic_DNA"/>
</dbReference>
<organism evidence="2 3">
    <name type="scientific">Tritrichomonas musculus</name>
    <dbReference type="NCBI Taxonomy" id="1915356"/>
    <lineage>
        <taxon>Eukaryota</taxon>
        <taxon>Metamonada</taxon>
        <taxon>Parabasalia</taxon>
        <taxon>Tritrichomonadida</taxon>
        <taxon>Tritrichomonadidae</taxon>
        <taxon>Tritrichomonas</taxon>
    </lineage>
</organism>